<dbReference type="GO" id="GO:0009003">
    <property type="term" value="F:signal peptidase activity"/>
    <property type="evidence" value="ECO:0007669"/>
    <property type="project" value="UniProtKB-EC"/>
</dbReference>
<dbReference type="PANTHER" id="PTHR10806:SF6">
    <property type="entry name" value="SIGNAL PEPTIDASE COMPLEX CATALYTIC SUBUNIT SEC11"/>
    <property type="match status" value="1"/>
</dbReference>
<keyword evidence="3 6" id="KW-1133">Transmembrane helix</keyword>
<comment type="subcellular location">
    <subcellularLocation>
        <location evidence="1">Membrane</location>
    </subcellularLocation>
</comment>
<name>A0A3M8DI32_9BACL</name>
<evidence type="ECO:0000256" key="2">
    <source>
        <dbReference type="ARBA" id="ARBA00022692"/>
    </source>
</evidence>
<dbReference type="Gene3D" id="2.10.109.10">
    <property type="entry name" value="Umud Fragment, subunit A"/>
    <property type="match status" value="1"/>
</dbReference>
<keyword evidence="9" id="KW-1185">Reference proteome</keyword>
<dbReference type="SUPFAM" id="SSF51306">
    <property type="entry name" value="LexA/Signal peptidase"/>
    <property type="match status" value="1"/>
</dbReference>
<evidence type="ECO:0000256" key="3">
    <source>
        <dbReference type="ARBA" id="ARBA00022989"/>
    </source>
</evidence>
<dbReference type="GO" id="GO:0006465">
    <property type="term" value="P:signal peptide processing"/>
    <property type="evidence" value="ECO:0007669"/>
    <property type="project" value="UniProtKB-UniRule"/>
</dbReference>
<dbReference type="NCBIfam" id="TIGR02228">
    <property type="entry name" value="sigpep_I_arch"/>
    <property type="match status" value="1"/>
</dbReference>
<accession>A0A3M8DI32</accession>
<evidence type="ECO:0000259" key="7">
    <source>
        <dbReference type="Pfam" id="PF10502"/>
    </source>
</evidence>
<dbReference type="InterPro" id="IPR001733">
    <property type="entry name" value="Peptidase_S26B"/>
</dbReference>
<dbReference type="OrthoDB" id="1648066at2"/>
<sequence length="191" mass="21415">MEERNHDHDYNEGKGAGRVKRTLLRQVISGVLLVFVLVNLLFYTSAKWNADHMPGVAKWRFLSVLTGSMEPTLQAGDLIVVERYGTTEPRPGEIVTFWEDQAHQSVITHRIVQRLHNGYLQTKGDANVVKDGGWTAPDRVVGRMVAVIPHLASIYHFLQKPAVLLSMIAGLIASGIYSKRRLKQTKMGELT</sequence>
<evidence type="ECO:0000256" key="4">
    <source>
        <dbReference type="ARBA" id="ARBA00023136"/>
    </source>
</evidence>
<dbReference type="InterPro" id="IPR019533">
    <property type="entry name" value="Peptidase_S26"/>
</dbReference>
<reference evidence="8 9" key="1">
    <citation type="submission" date="2018-10" db="EMBL/GenBank/DDBJ databases">
        <title>Phylogenomics of Brevibacillus.</title>
        <authorList>
            <person name="Dunlap C."/>
        </authorList>
    </citation>
    <scope>NUCLEOTIDE SEQUENCE [LARGE SCALE GENOMIC DNA]</scope>
    <source>
        <strain evidence="8 9">JCM 15716</strain>
    </source>
</reference>
<evidence type="ECO:0000256" key="6">
    <source>
        <dbReference type="SAM" id="Phobius"/>
    </source>
</evidence>
<dbReference type="GO" id="GO:0004252">
    <property type="term" value="F:serine-type endopeptidase activity"/>
    <property type="evidence" value="ECO:0007669"/>
    <property type="project" value="UniProtKB-UniRule"/>
</dbReference>
<dbReference type="GO" id="GO:0016020">
    <property type="term" value="C:membrane"/>
    <property type="evidence" value="ECO:0007669"/>
    <property type="project" value="UniProtKB-SubCell"/>
</dbReference>
<evidence type="ECO:0000256" key="5">
    <source>
        <dbReference type="NCBIfam" id="TIGR02228"/>
    </source>
</evidence>
<dbReference type="AlphaFoldDB" id="A0A3M8DI32"/>
<protein>
    <recommendedName>
        <fullName evidence="5">Signal peptidase I</fullName>
        <ecNumber evidence="5">3.4.21.89</ecNumber>
    </recommendedName>
</protein>
<keyword evidence="2 6" id="KW-0812">Transmembrane</keyword>
<keyword evidence="4 6" id="KW-0472">Membrane</keyword>
<feature type="domain" description="Peptidase S26" evidence="7">
    <location>
        <begin position="58"/>
        <end position="111"/>
    </location>
</feature>
<dbReference type="InterPro" id="IPR036286">
    <property type="entry name" value="LexA/Signal_pep-like_sf"/>
</dbReference>
<dbReference type="EMBL" id="RHHQ01000010">
    <property type="protein sequence ID" value="RNB87763.1"/>
    <property type="molecule type" value="Genomic_DNA"/>
</dbReference>
<keyword evidence="8" id="KW-0378">Hydrolase</keyword>
<comment type="caution">
    <text evidence="8">The sequence shown here is derived from an EMBL/GenBank/DDBJ whole genome shotgun (WGS) entry which is preliminary data.</text>
</comment>
<evidence type="ECO:0000313" key="9">
    <source>
        <dbReference type="Proteomes" id="UP000271031"/>
    </source>
</evidence>
<gene>
    <name evidence="8" type="ORF">EDM56_13075</name>
</gene>
<dbReference type="CDD" id="cd06530">
    <property type="entry name" value="S26_SPase_I"/>
    <property type="match status" value="1"/>
</dbReference>
<dbReference type="PRINTS" id="PR00728">
    <property type="entry name" value="SIGNALPTASE"/>
</dbReference>
<feature type="transmembrane region" description="Helical" evidence="6">
    <location>
        <begin position="23"/>
        <end position="43"/>
    </location>
</feature>
<feature type="transmembrane region" description="Helical" evidence="6">
    <location>
        <begin position="157"/>
        <end position="177"/>
    </location>
</feature>
<evidence type="ECO:0000313" key="8">
    <source>
        <dbReference type="EMBL" id="RNB87763.1"/>
    </source>
</evidence>
<dbReference type="Proteomes" id="UP000271031">
    <property type="component" value="Unassembled WGS sequence"/>
</dbReference>
<dbReference type="PANTHER" id="PTHR10806">
    <property type="entry name" value="SIGNAL PEPTIDASE COMPLEX CATALYTIC SUBUNIT SEC11"/>
    <property type="match status" value="1"/>
</dbReference>
<dbReference type="Pfam" id="PF10502">
    <property type="entry name" value="Peptidase_S26"/>
    <property type="match status" value="1"/>
</dbReference>
<dbReference type="EC" id="3.4.21.89" evidence="5"/>
<organism evidence="8 9">
    <name type="scientific">Brevibacillus fluminis</name>
    <dbReference type="NCBI Taxonomy" id="511487"/>
    <lineage>
        <taxon>Bacteria</taxon>
        <taxon>Bacillati</taxon>
        <taxon>Bacillota</taxon>
        <taxon>Bacilli</taxon>
        <taxon>Bacillales</taxon>
        <taxon>Paenibacillaceae</taxon>
        <taxon>Brevibacillus</taxon>
    </lineage>
</organism>
<proteinExistence type="predicted"/>
<evidence type="ECO:0000256" key="1">
    <source>
        <dbReference type="ARBA" id="ARBA00004370"/>
    </source>
</evidence>